<gene>
    <name evidence="2" type="ORF">AMJ83_00930</name>
</gene>
<evidence type="ECO:0000313" key="3">
    <source>
        <dbReference type="Proteomes" id="UP000051373"/>
    </source>
</evidence>
<dbReference type="InterPro" id="IPR000182">
    <property type="entry name" value="GNAT_dom"/>
</dbReference>
<dbReference type="PROSITE" id="PS51186">
    <property type="entry name" value="GNAT"/>
    <property type="match status" value="1"/>
</dbReference>
<dbReference type="Gene3D" id="3.40.630.30">
    <property type="match status" value="1"/>
</dbReference>
<dbReference type="InterPro" id="IPR016181">
    <property type="entry name" value="Acyl_CoA_acyltransferase"/>
</dbReference>
<dbReference type="AlphaFoldDB" id="A0A0S8FW48"/>
<dbReference type="STRING" id="1703779.AMJ83_00930"/>
<protein>
    <recommendedName>
        <fullName evidence="1">N-acetyltransferase domain-containing protein</fullName>
    </recommendedName>
</protein>
<organism evidence="2 3">
    <name type="scientific">candidate division WOR_3 bacterium SM23_42</name>
    <dbReference type="NCBI Taxonomy" id="1703779"/>
    <lineage>
        <taxon>Bacteria</taxon>
        <taxon>Bacteria division WOR-3</taxon>
    </lineage>
</organism>
<proteinExistence type="predicted"/>
<name>A0A0S8FW48_UNCW3</name>
<dbReference type="GO" id="GO:0016747">
    <property type="term" value="F:acyltransferase activity, transferring groups other than amino-acyl groups"/>
    <property type="evidence" value="ECO:0007669"/>
    <property type="project" value="InterPro"/>
</dbReference>
<comment type="caution">
    <text evidence="2">The sequence shown here is derived from an EMBL/GenBank/DDBJ whole genome shotgun (WGS) entry which is preliminary data.</text>
</comment>
<sequence>MHARFLQRGEDMRWFDLLGEEFSRSFTTESDYRPESHIVVEKDDRFVGCMEVFIEDPGLVLLFNPKVEVVNAMKLIICKGIKTAKALDVRIIGCLVHESNEQFNVIERLLPDLGFVFGMEKALYQLKASTLSDTGGIPSLAYRSLKQVAETQFVEIFGKIYQPDIFESDPTRCFADLKKSAARTKRFHPEDWEIAYVALKPVGITMPQLHDEKAQFGSNYYVGVILDERGKGLGKALQRRAVETLVRRGVHTIVGSTDIRNKPMLKIFESLGYERIEHQYFYVYHGM</sequence>
<evidence type="ECO:0000313" key="2">
    <source>
        <dbReference type="EMBL" id="KPK64782.1"/>
    </source>
</evidence>
<reference evidence="2 3" key="1">
    <citation type="journal article" date="2015" name="Microbiome">
        <title>Genomic resolution of linkages in carbon, nitrogen, and sulfur cycling among widespread estuary sediment bacteria.</title>
        <authorList>
            <person name="Baker B.J."/>
            <person name="Lazar C.S."/>
            <person name="Teske A.P."/>
            <person name="Dick G.J."/>
        </authorList>
    </citation>
    <scope>NUCLEOTIDE SEQUENCE [LARGE SCALE GENOMIC DNA]</scope>
    <source>
        <strain evidence="2">SM23_42</strain>
    </source>
</reference>
<dbReference type="SUPFAM" id="SSF55729">
    <property type="entry name" value="Acyl-CoA N-acyltransferases (Nat)"/>
    <property type="match status" value="1"/>
</dbReference>
<dbReference type="Pfam" id="PF00583">
    <property type="entry name" value="Acetyltransf_1"/>
    <property type="match status" value="1"/>
</dbReference>
<feature type="domain" description="N-acetyltransferase" evidence="1">
    <location>
        <begin position="140"/>
        <end position="287"/>
    </location>
</feature>
<dbReference type="EMBL" id="LJUJ01000001">
    <property type="protein sequence ID" value="KPK64782.1"/>
    <property type="molecule type" value="Genomic_DNA"/>
</dbReference>
<accession>A0A0S8FW48</accession>
<evidence type="ECO:0000259" key="1">
    <source>
        <dbReference type="PROSITE" id="PS51186"/>
    </source>
</evidence>
<dbReference type="Proteomes" id="UP000051373">
    <property type="component" value="Unassembled WGS sequence"/>
</dbReference>